<organism evidence="1 2">
    <name type="scientific">Limulus polyphemus</name>
    <name type="common">Atlantic horseshoe crab</name>
    <dbReference type="NCBI Taxonomy" id="6850"/>
    <lineage>
        <taxon>Eukaryota</taxon>
        <taxon>Metazoa</taxon>
        <taxon>Ecdysozoa</taxon>
        <taxon>Arthropoda</taxon>
        <taxon>Chelicerata</taxon>
        <taxon>Merostomata</taxon>
        <taxon>Xiphosura</taxon>
        <taxon>Limulidae</taxon>
        <taxon>Limulus</taxon>
    </lineage>
</organism>
<sequence>MYDRSLKLKLTVNKHLPEFPTTSEVITISDAWQAGPVFTARAYDWDLGTTCPPNSAGCDCGQVSYYIISETTNGPFIINNATGEVYIRDPVGLAVGTFYKVVIQARGPYNETSDHSGTTEVLFYLNENFPADQEIQPIMIPTKQSEGDVENVDTNFIGAWDKSDDLSPHIREKRQADE</sequence>
<proteinExistence type="predicted"/>
<dbReference type="Gene3D" id="2.60.40.60">
    <property type="entry name" value="Cadherins"/>
    <property type="match status" value="1"/>
</dbReference>
<dbReference type="SUPFAM" id="SSF49313">
    <property type="entry name" value="Cadherin-like"/>
    <property type="match status" value="1"/>
</dbReference>
<name>A0ABM1RZS8_LIMPO</name>
<gene>
    <name evidence="2" type="primary">LOC111084465</name>
</gene>
<dbReference type="CDD" id="cd11304">
    <property type="entry name" value="Cadherin_repeat"/>
    <property type="match status" value="1"/>
</dbReference>
<keyword evidence="1" id="KW-1185">Reference proteome</keyword>
<dbReference type="RefSeq" id="XP_022236883.1">
    <property type="nucleotide sequence ID" value="XM_022381175.1"/>
</dbReference>
<accession>A0ABM1RZS8</accession>
<dbReference type="GeneID" id="111084465"/>
<feature type="non-terminal residue" evidence="2">
    <location>
        <position position="178"/>
    </location>
</feature>
<dbReference type="InterPro" id="IPR015919">
    <property type="entry name" value="Cadherin-like_sf"/>
</dbReference>
<evidence type="ECO:0000313" key="2">
    <source>
        <dbReference type="RefSeq" id="XP_022236883.1"/>
    </source>
</evidence>
<protein>
    <submittedName>
        <fullName evidence="2">Uncharacterized protein LOC111084465</fullName>
    </submittedName>
</protein>
<evidence type="ECO:0000313" key="1">
    <source>
        <dbReference type="Proteomes" id="UP000694941"/>
    </source>
</evidence>
<reference evidence="2" key="1">
    <citation type="submission" date="2025-08" db="UniProtKB">
        <authorList>
            <consortium name="RefSeq"/>
        </authorList>
    </citation>
    <scope>IDENTIFICATION</scope>
    <source>
        <tissue evidence="2">Muscle</tissue>
    </source>
</reference>
<dbReference type="Proteomes" id="UP000694941">
    <property type="component" value="Unplaced"/>
</dbReference>